<gene>
    <name evidence="3" type="primary">20343347</name>
    <name evidence="2" type="ORF">GGTG_02889</name>
</gene>
<accession>J3NNN2</accession>
<evidence type="ECO:0000256" key="1">
    <source>
        <dbReference type="SAM" id="MobiDB-lite"/>
    </source>
</evidence>
<dbReference type="EnsemblFungi" id="EJT77784">
    <property type="protein sequence ID" value="EJT77784"/>
    <property type="gene ID" value="GGTG_02889"/>
</dbReference>
<dbReference type="EMBL" id="GL385396">
    <property type="protein sequence ID" value="EJT77784.1"/>
    <property type="molecule type" value="Genomic_DNA"/>
</dbReference>
<name>J3NNN2_GAET3</name>
<proteinExistence type="predicted"/>
<feature type="compositionally biased region" description="Low complexity" evidence="1">
    <location>
        <begin position="16"/>
        <end position="30"/>
    </location>
</feature>
<reference evidence="2" key="2">
    <citation type="submission" date="2010-07" db="EMBL/GenBank/DDBJ databases">
        <authorList>
            <consortium name="The Broad Institute Genome Sequencing Platform"/>
            <consortium name="Broad Institute Genome Sequencing Center for Infectious Disease"/>
            <person name="Ma L.-J."/>
            <person name="Dead R."/>
            <person name="Young S."/>
            <person name="Zeng Q."/>
            <person name="Koehrsen M."/>
            <person name="Alvarado L."/>
            <person name="Berlin A."/>
            <person name="Chapman S.B."/>
            <person name="Chen Z."/>
            <person name="Freedman E."/>
            <person name="Gellesch M."/>
            <person name="Goldberg J."/>
            <person name="Griggs A."/>
            <person name="Gujja S."/>
            <person name="Heilman E.R."/>
            <person name="Heiman D."/>
            <person name="Hepburn T."/>
            <person name="Howarth C."/>
            <person name="Jen D."/>
            <person name="Larson L."/>
            <person name="Mehta T."/>
            <person name="Neiman D."/>
            <person name="Pearson M."/>
            <person name="Roberts A."/>
            <person name="Saif S."/>
            <person name="Shea T."/>
            <person name="Shenoy N."/>
            <person name="Sisk P."/>
            <person name="Stolte C."/>
            <person name="Sykes S."/>
            <person name="Walk T."/>
            <person name="White J."/>
            <person name="Yandava C."/>
            <person name="Haas B."/>
            <person name="Nusbaum C."/>
            <person name="Birren B."/>
        </authorList>
    </citation>
    <scope>NUCLEOTIDE SEQUENCE</scope>
    <source>
        <strain evidence="2">R3-111a-1</strain>
    </source>
</reference>
<keyword evidence="4" id="KW-1185">Reference proteome</keyword>
<protein>
    <submittedName>
        <fullName evidence="2 3">Uncharacterized protein</fullName>
    </submittedName>
</protein>
<dbReference type="GeneID" id="20343347"/>
<feature type="compositionally biased region" description="Basic and acidic residues" evidence="1">
    <location>
        <begin position="1"/>
        <end position="12"/>
    </location>
</feature>
<organism evidence="2">
    <name type="scientific">Gaeumannomyces tritici (strain R3-111a-1)</name>
    <name type="common">Wheat and barley take-all root rot fungus</name>
    <name type="synonym">Gaeumannomyces graminis var. tritici</name>
    <dbReference type="NCBI Taxonomy" id="644352"/>
    <lineage>
        <taxon>Eukaryota</taxon>
        <taxon>Fungi</taxon>
        <taxon>Dikarya</taxon>
        <taxon>Ascomycota</taxon>
        <taxon>Pezizomycotina</taxon>
        <taxon>Sordariomycetes</taxon>
        <taxon>Sordariomycetidae</taxon>
        <taxon>Magnaporthales</taxon>
        <taxon>Magnaporthaceae</taxon>
        <taxon>Gaeumannomyces</taxon>
    </lineage>
</organism>
<feature type="region of interest" description="Disordered" evidence="1">
    <location>
        <begin position="152"/>
        <end position="172"/>
    </location>
</feature>
<dbReference type="RefSeq" id="XP_009218929.1">
    <property type="nucleotide sequence ID" value="XM_009220665.1"/>
</dbReference>
<reference evidence="4" key="1">
    <citation type="submission" date="2010-07" db="EMBL/GenBank/DDBJ databases">
        <title>The genome sequence of Gaeumannomyces graminis var. tritici strain R3-111a-1.</title>
        <authorList>
            <consortium name="The Broad Institute Genome Sequencing Platform"/>
            <person name="Ma L.-J."/>
            <person name="Dead R."/>
            <person name="Young S."/>
            <person name="Zeng Q."/>
            <person name="Koehrsen M."/>
            <person name="Alvarado L."/>
            <person name="Berlin A."/>
            <person name="Chapman S.B."/>
            <person name="Chen Z."/>
            <person name="Freedman E."/>
            <person name="Gellesch M."/>
            <person name="Goldberg J."/>
            <person name="Griggs A."/>
            <person name="Gujja S."/>
            <person name="Heilman E.R."/>
            <person name="Heiman D."/>
            <person name="Hepburn T."/>
            <person name="Howarth C."/>
            <person name="Jen D."/>
            <person name="Larson L."/>
            <person name="Mehta T."/>
            <person name="Neiman D."/>
            <person name="Pearson M."/>
            <person name="Roberts A."/>
            <person name="Saif S."/>
            <person name="Shea T."/>
            <person name="Shenoy N."/>
            <person name="Sisk P."/>
            <person name="Stolte C."/>
            <person name="Sykes S."/>
            <person name="Walk T."/>
            <person name="White J."/>
            <person name="Yandava C."/>
            <person name="Haas B."/>
            <person name="Nusbaum C."/>
            <person name="Birren B."/>
        </authorList>
    </citation>
    <scope>NUCLEOTIDE SEQUENCE [LARGE SCALE GENOMIC DNA]</scope>
    <source>
        <strain evidence="4">R3-111a-1</strain>
    </source>
</reference>
<reference evidence="3" key="4">
    <citation type="journal article" date="2015" name="G3 (Bethesda)">
        <title>Genome sequences of three phytopathogenic species of the Magnaporthaceae family of fungi.</title>
        <authorList>
            <person name="Okagaki L.H."/>
            <person name="Nunes C.C."/>
            <person name="Sailsbery J."/>
            <person name="Clay B."/>
            <person name="Brown D."/>
            <person name="John T."/>
            <person name="Oh Y."/>
            <person name="Young N."/>
            <person name="Fitzgerald M."/>
            <person name="Haas B.J."/>
            <person name="Zeng Q."/>
            <person name="Young S."/>
            <person name="Adiconis X."/>
            <person name="Fan L."/>
            <person name="Levin J.Z."/>
            <person name="Mitchell T.K."/>
            <person name="Okubara P.A."/>
            <person name="Farman M.L."/>
            <person name="Kohn L.M."/>
            <person name="Birren B."/>
            <person name="Ma L.-J."/>
            <person name="Dean R.A."/>
        </authorList>
    </citation>
    <scope>NUCLEOTIDE SEQUENCE</scope>
    <source>
        <strain evidence="3">R3-111a-1</strain>
    </source>
</reference>
<dbReference type="Proteomes" id="UP000006039">
    <property type="component" value="Unassembled WGS sequence"/>
</dbReference>
<feature type="compositionally biased region" description="Basic and acidic residues" evidence="1">
    <location>
        <begin position="110"/>
        <end position="124"/>
    </location>
</feature>
<reference evidence="2" key="3">
    <citation type="submission" date="2010-09" db="EMBL/GenBank/DDBJ databases">
        <title>Annotation of Gaeumannomyces graminis var. tritici R3-111a-1.</title>
        <authorList>
            <consortium name="The Broad Institute Genome Sequencing Platform"/>
            <person name="Ma L.-J."/>
            <person name="Dead R."/>
            <person name="Young S.K."/>
            <person name="Zeng Q."/>
            <person name="Gargeya S."/>
            <person name="Fitzgerald M."/>
            <person name="Haas B."/>
            <person name="Abouelleil A."/>
            <person name="Alvarado L."/>
            <person name="Arachchi H.M."/>
            <person name="Berlin A."/>
            <person name="Brown A."/>
            <person name="Chapman S.B."/>
            <person name="Chen Z."/>
            <person name="Dunbar C."/>
            <person name="Freedman E."/>
            <person name="Gearin G."/>
            <person name="Gellesch M."/>
            <person name="Goldberg J."/>
            <person name="Griggs A."/>
            <person name="Gujja S."/>
            <person name="Heiman D."/>
            <person name="Howarth C."/>
            <person name="Larson L."/>
            <person name="Lui A."/>
            <person name="MacDonald P.J.P."/>
            <person name="Mehta T."/>
            <person name="Montmayeur A."/>
            <person name="Murphy C."/>
            <person name="Neiman D."/>
            <person name="Pearson M."/>
            <person name="Priest M."/>
            <person name="Roberts A."/>
            <person name="Saif S."/>
            <person name="Shea T."/>
            <person name="Shenoy N."/>
            <person name="Sisk P."/>
            <person name="Stolte C."/>
            <person name="Sykes S."/>
            <person name="Yandava C."/>
            <person name="Wortman J."/>
            <person name="Nusbaum C."/>
            <person name="Birren B."/>
        </authorList>
    </citation>
    <scope>NUCLEOTIDE SEQUENCE</scope>
    <source>
        <strain evidence="2">R3-111a-1</strain>
    </source>
</reference>
<evidence type="ECO:0000313" key="2">
    <source>
        <dbReference type="EMBL" id="EJT77784.1"/>
    </source>
</evidence>
<feature type="compositionally biased region" description="Polar residues" evidence="1">
    <location>
        <begin position="53"/>
        <end position="68"/>
    </location>
</feature>
<feature type="compositionally biased region" description="Basic and acidic residues" evidence="1">
    <location>
        <begin position="152"/>
        <end position="161"/>
    </location>
</feature>
<sequence length="172" mass="18576">MRPSLREVRQEPVEQPSTASDAAESEPAADNGLGGPSMGSRPTNRKQDKPGQDTATLSLPTPQAQTRETPAHMLGAQRQAWQAPGVDNDSCPAMWLRARNSGLSSRPHPRPGDGEKSSQKRERCDAMIVGSTKQGVVDLGFPAWGQRCANHEHSCAHHPHDSSGPPPLLPWR</sequence>
<dbReference type="VEuPathDB" id="FungiDB:GGTG_02889"/>
<dbReference type="AlphaFoldDB" id="J3NNN2"/>
<dbReference type="HOGENOM" id="CLU_1555343_0_0_1"/>
<feature type="region of interest" description="Disordered" evidence="1">
    <location>
        <begin position="1"/>
        <end position="124"/>
    </location>
</feature>
<evidence type="ECO:0000313" key="4">
    <source>
        <dbReference type="Proteomes" id="UP000006039"/>
    </source>
</evidence>
<evidence type="ECO:0000313" key="3">
    <source>
        <dbReference type="EnsemblFungi" id="EJT77784"/>
    </source>
</evidence>
<reference evidence="3" key="5">
    <citation type="submission" date="2018-04" db="UniProtKB">
        <authorList>
            <consortium name="EnsemblFungi"/>
        </authorList>
    </citation>
    <scope>IDENTIFICATION</scope>
    <source>
        <strain evidence="3">R3-111a-1</strain>
    </source>
</reference>